<dbReference type="Pfam" id="PF00217">
    <property type="entry name" value="ATP-gua_Ptrans"/>
    <property type="match status" value="1"/>
</dbReference>
<evidence type="ECO:0000256" key="8">
    <source>
        <dbReference type="ARBA" id="ARBA00022840"/>
    </source>
</evidence>
<evidence type="ECO:0000256" key="11">
    <source>
        <dbReference type="ARBA" id="ARBA00022946"/>
    </source>
</evidence>
<dbReference type="InterPro" id="IPR022413">
    <property type="entry name" value="ATP-guanido_PTrfase_N"/>
</dbReference>
<feature type="domain" description="Phosphagen kinase C-terminal" evidence="19">
    <location>
        <begin position="875"/>
        <end position="1097"/>
    </location>
</feature>
<keyword evidence="8 17" id="KW-0067">ATP-binding</keyword>
<gene>
    <name evidence="20" type="primary">Necator_chrI.g4093</name>
    <name evidence="20" type="ORF">RB195_007964</name>
</gene>
<feature type="binding site" evidence="17">
    <location>
        <position position="986"/>
    </location>
    <ligand>
        <name>ATP</name>
        <dbReference type="ChEBI" id="CHEBI:30616"/>
    </ligand>
</feature>
<dbReference type="PANTHER" id="PTHR16276:SF1">
    <property type="entry name" value="SMALL RIBOSOMAL SUBUNIT PROTEIN MS39"/>
    <property type="match status" value="1"/>
</dbReference>
<dbReference type="SUPFAM" id="SSF48034">
    <property type="entry name" value="Guanido kinase N-terminal domain"/>
    <property type="match status" value="1"/>
</dbReference>
<dbReference type="Gene3D" id="3.30.590.10">
    <property type="entry name" value="Glutamine synthetase/guanido kinase, catalytic domain"/>
    <property type="match status" value="1"/>
</dbReference>
<comment type="similarity">
    <text evidence="16">Belongs to the ATP:guanido phosphotransferase family.</text>
</comment>
<feature type="binding site" evidence="17">
    <location>
        <begin position="1050"/>
        <end position="1055"/>
    </location>
    <ligand>
        <name>ATP</name>
        <dbReference type="ChEBI" id="CHEBI:30616"/>
    </ligand>
</feature>
<evidence type="ECO:0000256" key="13">
    <source>
        <dbReference type="ARBA" id="ARBA00023128"/>
    </source>
</evidence>
<evidence type="ECO:0000256" key="3">
    <source>
        <dbReference type="ARBA" id="ARBA00022679"/>
    </source>
</evidence>
<dbReference type="InterPro" id="IPR002885">
    <property type="entry name" value="PPR_rpt"/>
</dbReference>
<dbReference type="PROSITE" id="PS51510">
    <property type="entry name" value="PHOSPHAGEN_KINASE_C"/>
    <property type="match status" value="1"/>
</dbReference>
<evidence type="ECO:0000313" key="21">
    <source>
        <dbReference type="Proteomes" id="UP001303046"/>
    </source>
</evidence>
<evidence type="ECO:0000256" key="1">
    <source>
        <dbReference type="ARBA" id="ARBA00004173"/>
    </source>
</evidence>
<evidence type="ECO:0000256" key="16">
    <source>
        <dbReference type="PROSITE-ProRule" id="PRU00842"/>
    </source>
</evidence>
<dbReference type="InterPro" id="IPR055063">
    <property type="entry name" value="Rib_mS39_PPR"/>
</dbReference>
<organism evidence="20 21">
    <name type="scientific">Necator americanus</name>
    <name type="common">Human hookworm</name>
    <dbReference type="NCBI Taxonomy" id="51031"/>
    <lineage>
        <taxon>Eukaryota</taxon>
        <taxon>Metazoa</taxon>
        <taxon>Ecdysozoa</taxon>
        <taxon>Nematoda</taxon>
        <taxon>Chromadorea</taxon>
        <taxon>Rhabditida</taxon>
        <taxon>Rhabditina</taxon>
        <taxon>Rhabditomorpha</taxon>
        <taxon>Strongyloidea</taxon>
        <taxon>Ancylostomatidae</taxon>
        <taxon>Bunostominae</taxon>
        <taxon>Necator</taxon>
    </lineage>
</organism>
<accession>A0ABR1C2Z5</accession>
<dbReference type="Pfam" id="PF13812">
    <property type="entry name" value="PPR_3"/>
    <property type="match status" value="1"/>
</dbReference>
<keyword evidence="3 17" id="KW-0808">Transferase</keyword>
<keyword evidence="12" id="KW-0689">Ribosomal protein</keyword>
<evidence type="ECO:0000256" key="5">
    <source>
        <dbReference type="ARBA" id="ARBA00022737"/>
    </source>
</evidence>
<evidence type="ECO:0000256" key="2">
    <source>
        <dbReference type="ARBA" id="ARBA00008551"/>
    </source>
</evidence>
<evidence type="ECO:0000256" key="6">
    <source>
        <dbReference type="ARBA" id="ARBA00022741"/>
    </source>
</evidence>
<evidence type="ECO:0000256" key="10">
    <source>
        <dbReference type="ARBA" id="ARBA00022884"/>
    </source>
</evidence>
<proteinExistence type="inferred from homology"/>
<evidence type="ECO:0000259" key="19">
    <source>
        <dbReference type="PROSITE" id="PS51510"/>
    </source>
</evidence>
<reference evidence="20 21" key="1">
    <citation type="submission" date="2023-08" db="EMBL/GenBank/DDBJ databases">
        <title>A Necator americanus chromosomal reference genome.</title>
        <authorList>
            <person name="Ilik V."/>
            <person name="Petrzelkova K.J."/>
            <person name="Pardy F."/>
            <person name="Fuh T."/>
            <person name="Niatou-Singa F.S."/>
            <person name="Gouil Q."/>
            <person name="Baker L."/>
            <person name="Ritchie M.E."/>
            <person name="Jex A.R."/>
            <person name="Gazzola D."/>
            <person name="Li H."/>
            <person name="Toshio Fujiwara R."/>
            <person name="Zhan B."/>
            <person name="Aroian R.V."/>
            <person name="Pafco B."/>
            <person name="Schwarz E.M."/>
        </authorList>
    </citation>
    <scope>NUCLEOTIDE SEQUENCE [LARGE SCALE GENOMIC DNA]</scope>
    <source>
        <strain evidence="20 21">Aroian</strain>
        <tissue evidence="20">Whole animal</tissue>
    </source>
</reference>
<dbReference type="InterPro" id="IPR036802">
    <property type="entry name" value="ATP-guanido_PTrfase_N_sf"/>
</dbReference>
<dbReference type="InterPro" id="IPR037387">
    <property type="entry name" value="PTCD3"/>
</dbReference>
<sequence length="1097" mass="123546">MGRRLRTAATSDASKGAVLAVVSGLLLMLRTRSGIVPVLFRTFSAESVTERKLPNVTIPPAIKRGPTDLLHALSETVGVDTTAPHFAFIDDPAMIPSTAATKRNYYMAKEMGKRAARQLAEEWPTLFAFDRDEPYLPAFRPQKPSDPLKVDPTEANLLSMIEKREVQDAVILYERMRGENIEVSEKTQLELFQLLTYYNGKNVPFSEWEEWHGMRTFGENDPNTWTQGGLADLLYEVLPHTPETTSAMIAGLVKFATPESLTRARELFKELSSSGTPCQEAYDTLISVSHWKEAQSLMKEMAEKKVKPTISTWNSLLDASKKINNLSERLSAFEKVIGEMKAVGAVPSLHSYHIILNSISETSRLGDDKHGEEKRDTALTVAVSWLSEMLTDLEHRAPLDILSVKDHLFFLDAMGVAHQAGNLEIAERLVKLYESAANNVKMPALTAEGIFYNRYLLLFIERTVSMEEIEKKYKELVPRLVGVSRQLTLAVSEKLKQSPRWPFLVRLIEDGICARQMVDVRIGQTFRDLLANTHYQALSIEHREEYANLIRRLVDIWVEFSRFTDERQRRLQLKLSPSMIAECAALLNRIGDSQRAYELLEMLLDPENSEGEAATVLNAGHARNSAMFELFEDALRERDPYKAATCLEIMSVNMPRNKLEGLVQRIEDRCHLSADQKRILSGSKHDQLRPAQRIDHLENSRSQAVTSLRSSKGMATLLRTRNPKLIGGLIVAVGGATAFYSVCPQAKSFFWCNGVDSATIQKIDDAYLKLNGPEGATCKSLLKKHLTKDVVEKLKHKKTKLGATLYDCIRSGVYNLDAGVGVYAPDAESYKTFSLLFDKIIEDYHGFGPNQKQPPVDLGEGKTAEFPPLDPKGKYIQSTRIRCGRSLAGYPFNPCLTQENYLEMENKVKKAFESFTDKELKGKYYPLDGMTKETQNKLIADHFLFKEGDRHLQAANACKFWPKGRGIYHNNDKTFLIWVNEEDHMRIISMQKGSNVGEVLERLIKGVRSIEKVVPFSRDERLGWLTFCPTNLGSTVRASAMCDKLNLQVRGIHGEHTESDGGVYDISNKARLGLSEYQAVKQMYDGVKALIAAEEKL</sequence>
<evidence type="ECO:0000256" key="17">
    <source>
        <dbReference type="PROSITE-ProRule" id="PRU00843"/>
    </source>
</evidence>
<feature type="binding site" evidence="17">
    <location>
        <begin position="878"/>
        <end position="882"/>
    </location>
    <ligand>
        <name>ATP</name>
        <dbReference type="ChEBI" id="CHEBI:30616"/>
    </ligand>
</feature>
<keyword evidence="7 17" id="KW-0418">Kinase</keyword>
<evidence type="ECO:0000256" key="7">
    <source>
        <dbReference type="ARBA" id="ARBA00022777"/>
    </source>
</evidence>
<keyword evidence="5" id="KW-0677">Repeat</keyword>
<dbReference type="PANTHER" id="PTHR16276">
    <property type="entry name" value="PENTATRICOPEPTIDE REPEAT DOMAIN-CONTAINING PROTEIN 3"/>
    <property type="match status" value="1"/>
</dbReference>
<keyword evidence="11" id="KW-0809">Transit peptide</keyword>
<dbReference type="Gene3D" id="1.25.40.10">
    <property type="entry name" value="Tetratricopeptide repeat domain"/>
    <property type="match status" value="1"/>
</dbReference>
<evidence type="ECO:0000256" key="4">
    <source>
        <dbReference type="ARBA" id="ARBA00022730"/>
    </source>
</evidence>
<feature type="binding site" evidence="17">
    <location>
        <position position="942"/>
    </location>
    <ligand>
        <name>ATP</name>
        <dbReference type="ChEBI" id="CHEBI:30616"/>
    </ligand>
</feature>
<keyword evidence="6 17" id="KW-0547">Nucleotide-binding</keyword>
<feature type="domain" description="Phosphagen kinase N-terminal" evidence="18">
    <location>
        <begin position="764"/>
        <end position="846"/>
    </location>
</feature>
<feature type="binding site" evidence="17">
    <location>
        <begin position="1037"/>
        <end position="1041"/>
    </location>
    <ligand>
        <name>ATP</name>
        <dbReference type="ChEBI" id="CHEBI:30616"/>
    </ligand>
</feature>
<dbReference type="Gene3D" id="1.10.135.10">
    <property type="entry name" value="ATP:guanido phosphotransferase, N-terminal domain"/>
    <property type="match status" value="1"/>
</dbReference>
<dbReference type="PROSITE" id="PS51509">
    <property type="entry name" value="PHOSPHAGEN_KINASE_N"/>
    <property type="match status" value="1"/>
</dbReference>
<name>A0ABR1C2Z5_NECAM</name>
<comment type="subcellular location">
    <subcellularLocation>
        <location evidence="1">Mitochondrion</location>
    </subcellularLocation>
</comment>
<comment type="caution">
    <text evidence="20">The sequence shown here is derived from an EMBL/GenBank/DDBJ whole genome shotgun (WGS) entry which is preliminary data.</text>
</comment>
<dbReference type="Proteomes" id="UP001303046">
    <property type="component" value="Unassembled WGS sequence"/>
</dbReference>
<keyword evidence="21" id="KW-1185">Reference proteome</keyword>
<keyword evidence="10" id="KW-0694">RNA-binding</keyword>
<dbReference type="InterPro" id="IPR022414">
    <property type="entry name" value="ATP-guanido_PTrfase_cat"/>
</dbReference>
<keyword evidence="4" id="KW-0699">rRNA-binding</keyword>
<evidence type="ECO:0000313" key="20">
    <source>
        <dbReference type="EMBL" id="KAK6731820.1"/>
    </source>
</evidence>
<dbReference type="InterPro" id="IPR014746">
    <property type="entry name" value="Gln_synth/guanido_kin_cat_dom"/>
</dbReference>
<evidence type="ECO:0000256" key="15">
    <source>
        <dbReference type="ARBA" id="ARBA00035134"/>
    </source>
</evidence>
<evidence type="ECO:0000256" key="14">
    <source>
        <dbReference type="ARBA" id="ARBA00023274"/>
    </source>
</evidence>
<dbReference type="InterPro" id="IPR011990">
    <property type="entry name" value="TPR-like_helical_dom_sf"/>
</dbReference>
<dbReference type="SUPFAM" id="SSF55931">
    <property type="entry name" value="Glutamine synthetase/guanido kinase"/>
    <property type="match status" value="1"/>
</dbReference>
<dbReference type="Pfam" id="PF02807">
    <property type="entry name" value="ATP-gua_PtransN"/>
    <property type="match status" value="1"/>
</dbReference>
<keyword evidence="13" id="KW-0496">Mitochondrion</keyword>
<evidence type="ECO:0000256" key="9">
    <source>
        <dbReference type="ARBA" id="ARBA00022845"/>
    </source>
</evidence>
<protein>
    <recommendedName>
        <fullName evidence="15">Small ribosomal subunit protein mS39</fullName>
    </recommendedName>
</protein>
<comment type="similarity">
    <text evidence="2">Belongs to the mitochondrion-specific ribosomal protein mS39 family.</text>
</comment>
<keyword evidence="14" id="KW-0687">Ribonucleoprotein</keyword>
<keyword evidence="9" id="KW-0810">Translation regulation</keyword>
<dbReference type="Pfam" id="PF22330">
    <property type="entry name" value="Rib_mS39_PPR"/>
    <property type="match status" value="1"/>
</dbReference>
<evidence type="ECO:0000259" key="18">
    <source>
        <dbReference type="PROSITE" id="PS51509"/>
    </source>
</evidence>
<evidence type="ECO:0000256" key="12">
    <source>
        <dbReference type="ARBA" id="ARBA00022980"/>
    </source>
</evidence>
<dbReference type="CDD" id="cd07932">
    <property type="entry name" value="arginine_kinase_like"/>
    <property type="match status" value="1"/>
</dbReference>
<dbReference type="EMBL" id="JAVFWL010000001">
    <property type="protein sequence ID" value="KAK6731820.1"/>
    <property type="molecule type" value="Genomic_DNA"/>
</dbReference>